<proteinExistence type="predicted"/>
<dbReference type="EMBL" id="RFFG01000077">
    <property type="protein sequence ID" value="RMI38901.1"/>
    <property type="molecule type" value="Genomic_DNA"/>
</dbReference>
<evidence type="ECO:0000313" key="2">
    <source>
        <dbReference type="Proteomes" id="UP000282674"/>
    </source>
</evidence>
<dbReference type="AlphaFoldDB" id="A0A3M2LN60"/>
<dbReference type="Proteomes" id="UP000282674">
    <property type="component" value="Unassembled WGS sequence"/>
</dbReference>
<name>A0A3M2LN60_9ACTN</name>
<accession>A0A3M2LN60</accession>
<sequence>MLSKVGGAKGAAAICGLGAAATAATVLLWPSGPKVGGRANGTYVLSFTKPGVLLGQPNMPAADTPFMRFQITVSPARARPGTHVTVVTRFNAKSPFGVAYSAGGQRRCYGEKNHPAGVAKSYNFGVGQDDGTKVGKNQGTAALFPIPPNLPGTVPTTIGRVIETAHQVSGNHQPYVQSECAYLSTFVLTDTFTLPPSRVVKPGKYLLALSNSPRITRTSRNNVDLPPASAGATATGTLPVFTVLKN</sequence>
<keyword evidence="2" id="KW-1185">Reference proteome</keyword>
<gene>
    <name evidence="1" type="ORF">EBO15_31490</name>
</gene>
<comment type="caution">
    <text evidence="1">The sequence shown here is derived from an EMBL/GenBank/DDBJ whole genome shotgun (WGS) entry which is preliminary data.</text>
</comment>
<reference evidence="1 2" key="1">
    <citation type="submission" date="2018-10" db="EMBL/GenBank/DDBJ databases">
        <title>Isolation from soil.</title>
        <authorList>
            <person name="Hu J."/>
        </authorList>
    </citation>
    <scope>NUCLEOTIDE SEQUENCE [LARGE SCALE GENOMIC DNA]</scope>
    <source>
        <strain evidence="1 2">NEAU-Ht49</strain>
    </source>
</reference>
<evidence type="ECO:0000313" key="1">
    <source>
        <dbReference type="EMBL" id="RMI38901.1"/>
    </source>
</evidence>
<organism evidence="1 2">
    <name type="scientific">Actinomadura harenae</name>
    <dbReference type="NCBI Taxonomy" id="2483351"/>
    <lineage>
        <taxon>Bacteria</taxon>
        <taxon>Bacillati</taxon>
        <taxon>Actinomycetota</taxon>
        <taxon>Actinomycetes</taxon>
        <taxon>Streptosporangiales</taxon>
        <taxon>Thermomonosporaceae</taxon>
        <taxon>Actinomadura</taxon>
    </lineage>
</organism>
<protein>
    <submittedName>
        <fullName evidence="1">Uncharacterized protein</fullName>
    </submittedName>
</protein>